<gene>
    <name evidence="4" type="ORF">CDQ84_07010</name>
</gene>
<evidence type="ECO:0000256" key="2">
    <source>
        <dbReference type="ARBA" id="ARBA00023002"/>
    </source>
</evidence>
<dbReference type="InterPro" id="IPR013785">
    <property type="entry name" value="Aldolase_TIM"/>
</dbReference>
<dbReference type="Proteomes" id="UP000236151">
    <property type="component" value="Unassembled WGS sequence"/>
</dbReference>
<proteinExistence type="predicted"/>
<dbReference type="OrthoDB" id="9772736at2"/>
<evidence type="ECO:0000313" key="4">
    <source>
        <dbReference type="EMBL" id="PNU00082.1"/>
    </source>
</evidence>
<dbReference type="KEGG" id="cthd:CDO33_15645"/>
<dbReference type="EMBL" id="NIOJ01000013">
    <property type="protein sequence ID" value="PNU00082.1"/>
    <property type="molecule type" value="Genomic_DNA"/>
</dbReference>
<feature type="domain" description="NADH:flavin oxidoreductase/NADH oxidase N-terminal" evidence="3">
    <location>
        <begin position="38"/>
        <end position="261"/>
    </location>
</feature>
<evidence type="ECO:0000259" key="3">
    <source>
        <dbReference type="Pfam" id="PF00724"/>
    </source>
</evidence>
<evidence type="ECO:0000313" key="5">
    <source>
        <dbReference type="Proteomes" id="UP000236151"/>
    </source>
</evidence>
<protein>
    <submittedName>
        <fullName evidence="4">Flavin oxidoreductase/NADH oxidase</fullName>
    </submittedName>
</protein>
<name>A0A2K2FMS3_9CLOT</name>
<dbReference type="RefSeq" id="WP_103081018.1">
    <property type="nucleotide sequence ID" value="NZ_CP021850.1"/>
</dbReference>
<dbReference type="Pfam" id="PF00724">
    <property type="entry name" value="Oxidored_FMN"/>
    <property type="match status" value="1"/>
</dbReference>
<dbReference type="PANTHER" id="PTHR43656">
    <property type="entry name" value="BINDING OXIDOREDUCTASE, PUTATIVE (AFU_ORTHOLOGUE AFUA_2G08260)-RELATED"/>
    <property type="match status" value="1"/>
</dbReference>
<keyword evidence="5" id="KW-1185">Reference proteome</keyword>
<dbReference type="InterPro" id="IPR051799">
    <property type="entry name" value="NADH_flavin_oxidoreductase"/>
</dbReference>
<keyword evidence="1" id="KW-0285">Flavoprotein</keyword>
<dbReference type="InterPro" id="IPR001155">
    <property type="entry name" value="OxRdtase_FMN_N"/>
</dbReference>
<organism evidence="4 5">
    <name type="scientific">Clostridium thermosuccinogenes</name>
    <dbReference type="NCBI Taxonomy" id="84032"/>
    <lineage>
        <taxon>Bacteria</taxon>
        <taxon>Bacillati</taxon>
        <taxon>Bacillota</taxon>
        <taxon>Clostridia</taxon>
        <taxon>Eubacteriales</taxon>
        <taxon>Clostridiaceae</taxon>
        <taxon>Clostridium</taxon>
    </lineage>
</organism>
<reference evidence="4 5" key="1">
    <citation type="submission" date="2017-06" db="EMBL/GenBank/DDBJ databases">
        <title>Investigating the central metabolism of Clostridium thermosuccinogenes.</title>
        <authorList>
            <person name="Koendjbiharie J.G."/>
            <person name="van Kranenburg R."/>
        </authorList>
    </citation>
    <scope>NUCLEOTIDE SEQUENCE [LARGE SCALE GENOMIC DNA]</scope>
    <source>
        <strain evidence="4 5">DSM 5806</strain>
    </source>
</reference>
<evidence type="ECO:0000256" key="1">
    <source>
        <dbReference type="ARBA" id="ARBA00022630"/>
    </source>
</evidence>
<dbReference type="GO" id="GO:0016491">
    <property type="term" value="F:oxidoreductase activity"/>
    <property type="evidence" value="ECO:0007669"/>
    <property type="project" value="UniProtKB-KW"/>
</dbReference>
<dbReference type="GO" id="GO:0010181">
    <property type="term" value="F:FMN binding"/>
    <property type="evidence" value="ECO:0007669"/>
    <property type="project" value="InterPro"/>
</dbReference>
<accession>A0A2K2FMS3</accession>
<dbReference type="SUPFAM" id="SSF51395">
    <property type="entry name" value="FMN-linked oxidoreductases"/>
    <property type="match status" value="1"/>
</dbReference>
<dbReference type="PANTHER" id="PTHR43656:SF2">
    <property type="entry name" value="BINDING OXIDOREDUCTASE, PUTATIVE (AFU_ORTHOLOGUE AFUA_2G08260)-RELATED"/>
    <property type="match status" value="1"/>
</dbReference>
<dbReference type="Gene3D" id="3.20.20.70">
    <property type="entry name" value="Aldolase class I"/>
    <property type="match status" value="1"/>
</dbReference>
<dbReference type="AlphaFoldDB" id="A0A2K2FMS3"/>
<keyword evidence="2" id="KW-0560">Oxidoreductase</keyword>
<comment type="caution">
    <text evidence="4">The sequence shown here is derived from an EMBL/GenBank/DDBJ whole genome shotgun (WGS) entry which is preliminary data.</text>
</comment>
<sequence>MNTKRFAYKSMDDLQSALKDLRVELPLDDDIKILSESISVKGRKIANRIAVQPMEGADGNLDGTPGELTKRRYERFAKGGSGLIWFEAVAVQHEGRANPRQLMLDEKNADKFREIVENIKEICIKTNGFEPVVIMQLTHSGRQSRPDGTPRPVIACNKPLFEKDKPISQESIISDDELKRLEIKMGNAARIAESIGFDGVDIKACHGYLNNELLSAYQRKGEYGGSFENRIRFMVNSVANAMANTSSEFIVTSRLNVYDGFPYPHGFGVNERDGLEPDMTEPLKLIDILHNKMGMGMIDITIGNPYVNPHVNRPSDFTAYECSEHPLKGVERLVNCAKAVQRQFKDLVVIGSGLTYLRQFSPHLAAGAIKNRYFSIAGFGRMSFAYPNFANDILKNGYLAPEKCCITCGKCTQLMRTSGNAGCVIRDGIYAEFFKALKLAVK</sequence>